<dbReference type="EMBL" id="JAUKTV010000002">
    <property type="protein sequence ID" value="KAK0744328.1"/>
    <property type="molecule type" value="Genomic_DNA"/>
</dbReference>
<accession>A0AA40K395</accession>
<reference evidence="2" key="1">
    <citation type="submission" date="2023-06" db="EMBL/GenBank/DDBJ databases">
        <title>Genome-scale phylogeny and comparative genomics of the fungal order Sordariales.</title>
        <authorList>
            <consortium name="Lawrence Berkeley National Laboratory"/>
            <person name="Hensen N."/>
            <person name="Bonometti L."/>
            <person name="Westerberg I."/>
            <person name="Brannstrom I.O."/>
            <person name="Guillou S."/>
            <person name="Cros-Aarteil S."/>
            <person name="Calhoun S."/>
            <person name="Haridas S."/>
            <person name="Kuo A."/>
            <person name="Mondo S."/>
            <person name="Pangilinan J."/>
            <person name="Riley R."/>
            <person name="Labutti K."/>
            <person name="Andreopoulos B."/>
            <person name="Lipzen A."/>
            <person name="Chen C."/>
            <person name="Yanf M."/>
            <person name="Daum C."/>
            <person name="Ng V."/>
            <person name="Clum A."/>
            <person name="Steindorff A."/>
            <person name="Ohm R."/>
            <person name="Martin F."/>
            <person name="Silar P."/>
            <person name="Natvig D."/>
            <person name="Lalanne C."/>
            <person name="Gautier V."/>
            <person name="Ament-Velasquez S.L."/>
            <person name="Kruys A."/>
            <person name="Hutchinson M.I."/>
            <person name="Powell A.J."/>
            <person name="Barry K."/>
            <person name="Miller A.N."/>
            <person name="Grigoriev I.V."/>
            <person name="Debuchy R."/>
            <person name="Gladieux P."/>
            <person name="Thoren M.H."/>
            <person name="Johannesson H."/>
        </authorList>
    </citation>
    <scope>NUCLEOTIDE SEQUENCE</scope>
    <source>
        <strain evidence="2">CBS 540.89</strain>
    </source>
</reference>
<gene>
    <name evidence="2" type="ORF">B0T21DRAFT_280129</name>
</gene>
<feature type="compositionally biased region" description="Basic and acidic residues" evidence="1">
    <location>
        <begin position="58"/>
        <end position="74"/>
    </location>
</feature>
<feature type="compositionally biased region" description="Polar residues" evidence="1">
    <location>
        <begin position="107"/>
        <end position="128"/>
    </location>
</feature>
<organism evidence="2 3">
    <name type="scientific">Apiosordaria backusii</name>
    <dbReference type="NCBI Taxonomy" id="314023"/>
    <lineage>
        <taxon>Eukaryota</taxon>
        <taxon>Fungi</taxon>
        <taxon>Dikarya</taxon>
        <taxon>Ascomycota</taxon>
        <taxon>Pezizomycotina</taxon>
        <taxon>Sordariomycetes</taxon>
        <taxon>Sordariomycetidae</taxon>
        <taxon>Sordariales</taxon>
        <taxon>Lasiosphaeriaceae</taxon>
        <taxon>Apiosordaria</taxon>
    </lineage>
</organism>
<evidence type="ECO:0000313" key="2">
    <source>
        <dbReference type="EMBL" id="KAK0744328.1"/>
    </source>
</evidence>
<evidence type="ECO:0000256" key="1">
    <source>
        <dbReference type="SAM" id="MobiDB-lite"/>
    </source>
</evidence>
<sequence>MAPPNGVADKPATRRAASQVVPIVPVLPLSYLQRPLKKPVPASPPAITGAPSPSAQKVIHDKPSSPTKHDRQDALAHQPASLEQKVCSDRDAATPSAAPVHIATHPEGSTSSTTASDGQTPDSSTICSEPTDYHLVSIAPPHPASHHNPAFNQPAMTNSAPELPLPAPHPVIENRPGFHQTRPSDGSLVFAHHESNTSSPAPHLGNYGFFPPGIVPFQQLAAHPVTAVDPYGRPLLVSPTVDNFPPTAIKHHGPPTPHSYHASQSSQIEDHVYSQHPTMNGAQPAMNGTQPPANGTQPPANGPQLTANGSNNYRPTEGMSNEAAAVVAHDMGGIFNYIRSGLRGGMFNDCSLDIHCSISRVFQDNPDYGRLNPAIQGPAHRFILARSPRLAEYMRSEKVHAGGVVEMEVRDEWIRPDVFWHCIRALYGWTIATGYLPSQLIYWNIKDEFKTALSYYAAGQFLHLPPIQAIASDRANRLLGWETISLAVWFVSQNMALGAGMTHDILLDNTLNWVMYHLPQTFDVDEEAGDCGFSRLPPTKKSASYKPNPTAPRVSSRVAANPRLSQIKFGDLSAETFDVTQLFPGSPYTPVQVNGLFSRILLNLPFDLLKHVLEHPNLCANARPLLPGPRLRIIETVCAAREKRRWEYLESTDVSVRTRQERLAAQPKPVPVSTVEDYWHNNLGYKEDVVIGDAPILVRSWSLGPERGTA</sequence>
<feature type="region of interest" description="Disordered" evidence="1">
    <location>
        <begin position="36"/>
        <end position="185"/>
    </location>
</feature>
<protein>
    <submittedName>
        <fullName evidence="2">Uncharacterized protein</fullName>
    </submittedName>
</protein>
<name>A0AA40K395_9PEZI</name>
<dbReference type="AlphaFoldDB" id="A0AA40K395"/>
<keyword evidence="3" id="KW-1185">Reference proteome</keyword>
<comment type="caution">
    <text evidence="2">The sequence shown here is derived from an EMBL/GenBank/DDBJ whole genome shotgun (WGS) entry which is preliminary data.</text>
</comment>
<feature type="compositionally biased region" description="Polar residues" evidence="1">
    <location>
        <begin position="275"/>
        <end position="309"/>
    </location>
</feature>
<dbReference type="Proteomes" id="UP001172159">
    <property type="component" value="Unassembled WGS sequence"/>
</dbReference>
<feature type="region of interest" description="Disordered" evidence="1">
    <location>
        <begin position="246"/>
        <end position="309"/>
    </location>
</feature>
<proteinExistence type="predicted"/>
<feature type="region of interest" description="Disordered" evidence="1">
    <location>
        <begin position="1"/>
        <end position="20"/>
    </location>
</feature>
<evidence type="ECO:0000313" key="3">
    <source>
        <dbReference type="Proteomes" id="UP001172159"/>
    </source>
</evidence>